<comment type="cofactor">
    <cofactor evidence="7 9">
        <name>Mg(2+)</name>
        <dbReference type="ChEBI" id="CHEBI:18420"/>
    </cofactor>
    <cofactor evidence="7 9">
        <name>Mn(2+)</name>
        <dbReference type="ChEBI" id="CHEBI:29035"/>
    </cofactor>
    <text evidence="7 9">Probably binds two magnesium or manganese ions per subunit.</text>
</comment>
<keyword evidence="13" id="KW-1185">Reference proteome</keyword>
<dbReference type="EMBL" id="CP144692">
    <property type="protein sequence ID" value="WVY96453.1"/>
    <property type="molecule type" value="Genomic_DNA"/>
</dbReference>
<keyword evidence="5 7" id="KW-0460">Magnesium</keyword>
<dbReference type="InterPro" id="IPR036361">
    <property type="entry name" value="SAP_dom_sf"/>
</dbReference>
<dbReference type="GO" id="GO:0008081">
    <property type="term" value="F:phosphoric diester hydrolase activity"/>
    <property type="evidence" value="ECO:0007669"/>
    <property type="project" value="TreeGrafter"/>
</dbReference>
<dbReference type="NCBIfam" id="TIGR00633">
    <property type="entry name" value="xth"/>
    <property type="match status" value="1"/>
</dbReference>
<feature type="site" description="Transition state stabilizer" evidence="8">
    <location>
        <position position="479"/>
    </location>
</feature>
<dbReference type="GO" id="GO:0005634">
    <property type="term" value="C:nucleus"/>
    <property type="evidence" value="ECO:0007669"/>
    <property type="project" value="TreeGrafter"/>
</dbReference>
<keyword evidence="9" id="KW-0234">DNA repair</keyword>
<gene>
    <name evidence="12" type="ORF">V8G54_028604</name>
</gene>
<dbReference type="InterPro" id="IPR005135">
    <property type="entry name" value="Endo/exonuclease/phosphatase"/>
</dbReference>
<dbReference type="PANTHER" id="PTHR22748:SF6">
    <property type="entry name" value="DNA-(APURINIC OR APYRIMIDINIC SITE) ENDONUCLEASE"/>
    <property type="match status" value="1"/>
</dbReference>
<feature type="compositionally biased region" description="Basic residues" evidence="10">
    <location>
        <begin position="1"/>
        <end position="10"/>
    </location>
</feature>
<dbReference type="InterPro" id="IPR020847">
    <property type="entry name" value="AP_endonuclease_F1_BS"/>
</dbReference>
<proteinExistence type="inferred from homology"/>
<dbReference type="PROSITE" id="PS51435">
    <property type="entry name" value="AP_NUCLEASE_F1_4"/>
    <property type="match status" value="1"/>
</dbReference>
<organism evidence="12 13">
    <name type="scientific">Vigna mungo</name>
    <name type="common">Black gram</name>
    <name type="synonym">Phaseolus mungo</name>
    <dbReference type="NCBI Taxonomy" id="3915"/>
    <lineage>
        <taxon>Eukaryota</taxon>
        <taxon>Viridiplantae</taxon>
        <taxon>Streptophyta</taxon>
        <taxon>Embryophyta</taxon>
        <taxon>Tracheophyta</taxon>
        <taxon>Spermatophyta</taxon>
        <taxon>Magnoliopsida</taxon>
        <taxon>eudicotyledons</taxon>
        <taxon>Gunneridae</taxon>
        <taxon>Pentapetalae</taxon>
        <taxon>rosids</taxon>
        <taxon>fabids</taxon>
        <taxon>Fabales</taxon>
        <taxon>Fabaceae</taxon>
        <taxon>Papilionoideae</taxon>
        <taxon>50 kb inversion clade</taxon>
        <taxon>NPAAA clade</taxon>
        <taxon>indigoferoid/millettioid clade</taxon>
        <taxon>Phaseoleae</taxon>
        <taxon>Vigna</taxon>
    </lineage>
</organism>
<comment type="similarity">
    <text evidence="2 9">Belongs to the DNA repair enzymes AP/ExoA family.</text>
</comment>
<dbReference type="InterPro" id="IPR036691">
    <property type="entry name" value="Endo/exonu/phosph_ase_sf"/>
</dbReference>
<feature type="domain" description="SAP" evidence="11">
    <location>
        <begin position="132"/>
        <end position="166"/>
    </location>
</feature>
<evidence type="ECO:0000256" key="1">
    <source>
        <dbReference type="ARBA" id="ARBA00001936"/>
    </source>
</evidence>
<keyword evidence="9" id="KW-0227">DNA damage</keyword>
<dbReference type="SUPFAM" id="SSF56219">
    <property type="entry name" value="DNase I-like"/>
    <property type="match status" value="1"/>
</dbReference>
<keyword evidence="4" id="KW-0378">Hydrolase</keyword>
<dbReference type="InterPro" id="IPR020848">
    <property type="entry name" value="AP_endonuclease_F1_CS"/>
</dbReference>
<feature type="binding site" evidence="7">
    <location>
        <position position="676"/>
    </location>
    <ligand>
        <name>Mg(2+)</name>
        <dbReference type="ChEBI" id="CHEBI:18420"/>
        <label>1</label>
    </ligand>
</feature>
<reference evidence="12 13" key="1">
    <citation type="journal article" date="2023" name="Life. Sci Alliance">
        <title>Evolutionary insights into 3D genome organization and epigenetic landscape of Vigna mungo.</title>
        <authorList>
            <person name="Junaid A."/>
            <person name="Singh B."/>
            <person name="Bhatia S."/>
        </authorList>
    </citation>
    <scope>NUCLEOTIDE SEQUENCE [LARGE SCALE GENOMIC DNA]</scope>
    <source>
        <strain evidence="12">Urdbean</strain>
    </source>
</reference>
<keyword evidence="7" id="KW-0464">Manganese</keyword>
<feature type="active site" description="Proton acceptor" evidence="6">
    <location>
        <position position="677"/>
    </location>
</feature>
<dbReference type="PROSITE" id="PS50800">
    <property type="entry name" value="SAP"/>
    <property type="match status" value="1"/>
</dbReference>
<dbReference type="GO" id="GO:0008311">
    <property type="term" value="F:double-stranded DNA 3'-5' DNA exonuclease activity"/>
    <property type="evidence" value="ECO:0007669"/>
    <property type="project" value="TreeGrafter"/>
</dbReference>
<feature type="binding site" evidence="7">
    <location>
        <position position="324"/>
    </location>
    <ligand>
        <name>Mg(2+)</name>
        <dbReference type="ChEBI" id="CHEBI:18420"/>
        <label>1</label>
    </ligand>
</feature>
<dbReference type="SUPFAM" id="SSF68906">
    <property type="entry name" value="SAP domain"/>
    <property type="match status" value="1"/>
</dbReference>
<evidence type="ECO:0000259" key="11">
    <source>
        <dbReference type="PROSITE" id="PS50800"/>
    </source>
</evidence>
<feature type="site" description="Important for catalytic activity" evidence="8">
    <location>
        <position position="651"/>
    </location>
</feature>
<dbReference type="PANTHER" id="PTHR22748">
    <property type="entry name" value="AP ENDONUCLEASE"/>
    <property type="match status" value="1"/>
</dbReference>
<name>A0AAQ3RIB5_VIGMU</name>
<feature type="active site" evidence="6">
    <location>
        <position position="453"/>
    </location>
</feature>
<dbReference type="GO" id="GO:0003677">
    <property type="term" value="F:DNA binding"/>
    <property type="evidence" value="ECO:0007669"/>
    <property type="project" value="InterPro"/>
</dbReference>
<evidence type="ECO:0000313" key="12">
    <source>
        <dbReference type="EMBL" id="WVY96453.1"/>
    </source>
</evidence>
<evidence type="ECO:0000256" key="3">
    <source>
        <dbReference type="ARBA" id="ARBA00022723"/>
    </source>
</evidence>
<evidence type="ECO:0000256" key="7">
    <source>
        <dbReference type="PIRSR" id="PIRSR604808-2"/>
    </source>
</evidence>
<evidence type="ECO:0000256" key="2">
    <source>
        <dbReference type="ARBA" id="ARBA00007092"/>
    </source>
</evidence>
<dbReference type="Pfam" id="PF03372">
    <property type="entry name" value="Exo_endo_phos"/>
    <property type="match status" value="2"/>
</dbReference>
<evidence type="ECO:0000256" key="10">
    <source>
        <dbReference type="SAM" id="MobiDB-lite"/>
    </source>
</evidence>
<feature type="region of interest" description="Disordered" evidence="10">
    <location>
        <begin position="1"/>
        <end position="38"/>
    </location>
</feature>
<sequence>MITASKRMRKRENTHPLPERKIDRCNSEPLTPSSSRHLQNGIPREVHRLRLEGELVGKNGMHLNATILVCSTVKAMGSKRSLSNSSFVEGKKEVELKGLEANPGSKKHVVEENDVNMYSVEIERLRNDPTIVETMTVQELRKTLKRFRVPAKGRKDDLLSALKSFMDSGVCGEQDSHIRVEQGLLISADNTSVEVEAKRVLNEDHVENVNETSEIFELNQGKKRLKQSESERKTVKVATKKKISPKLNGDADFKPSRAKRKVSSDVVSIVTESGEISTATIQTEPWTVLAHKKPQKGWIAYNPKTMRPPLLDKDSKFVKILSWNVNGLRALLKSEGFSALQLAQREDFDILCLQETKLQEKDTEEIKQRLIDGYDNSFWTCSISKLGYSGTAIISRASPEGTLEVFCSRLVNGRDPTMIKPLSVRYGLGISDHDSEGRLVTAEFDTFYLICGYIPNSGDGLKRLELEKSKPVILTGDLNCAHEEIDIYNPAETTSPGSLGDAIELMWTLKHVRGVCNGQYHEYYDFVILEDRARETMRDSLVSAHLSVDPKSVGAITCMTYYVWGIKLLYRHNEERDGGAKSISSTDKYLYPQGNKRSAGFTDEERKSFATNFLSRGFVDTFRRQHPGVIGYTYWGYRHGGRKNNRGWRLDYFLVSESIADKVHDSYILPDVNGSDHCPIGLIVKF</sequence>
<evidence type="ECO:0000256" key="9">
    <source>
        <dbReference type="RuleBase" id="RU362131"/>
    </source>
</evidence>
<dbReference type="PROSITE" id="PS00728">
    <property type="entry name" value="AP_NUCLEASE_F1_3"/>
    <property type="match status" value="1"/>
</dbReference>
<dbReference type="Pfam" id="PF02037">
    <property type="entry name" value="SAP"/>
    <property type="match status" value="1"/>
</dbReference>
<feature type="compositionally biased region" description="Basic and acidic residues" evidence="10">
    <location>
        <begin position="11"/>
        <end position="26"/>
    </location>
</feature>
<feature type="site" description="Interaction with DNA substrate" evidence="8">
    <location>
        <position position="677"/>
    </location>
</feature>
<feature type="binding site" evidence="7">
    <location>
        <position position="677"/>
    </location>
    <ligand>
        <name>Mg(2+)</name>
        <dbReference type="ChEBI" id="CHEBI:18420"/>
        <label>1</label>
    </ligand>
</feature>
<dbReference type="AlphaFoldDB" id="A0AAQ3RIB5"/>
<dbReference type="Proteomes" id="UP001374535">
    <property type="component" value="Chromosome 9"/>
</dbReference>
<dbReference type="SMART" id="SM00513">
    <property type="entry name" value="SAP"/>
    <property type="match status" value="1"/>
</dbReference>
<feature type="binding site" evidence="7">
    <location>
        <position position="479"/>
    </location>
    <ligand>
        <name>Mg(2+)</name>
        <dbReference type="ChEBI" id="CHEBI:18420"/>
        <label>1</label>
    </ligand>
</feature>
<dbReference type="CDD" id="cd09087">
    <property type="entry name" value="Ape1-like_AP-endo"/>
    <property type="match status" value="1"/>
</dbReference>
<dbReference type="Gene3D" id="3.60.10.10">
    <property type="entry name" value="Endonuclease/exonuclease/phosphatase"/>
    <property type="match status" value="1"/>
</dbReference>
<dbReference type="EC" id="3.1.-.-" evidence="9"/>
<protein>
    <recommendedName>
        <fullName evidence="9">DNA-(apurinic or apyrimidinic site) endonuclease</fullName>
        <ecNumber evidence="9">3.1.-.-</ecNumber>
    </recommendedName>
</protein>
<dbReference type="GO" id="GO:0046872">
    <property type="term" value="F:metal ion binding"/>
    <property type="evidence" value="ECO:0007669"/>
    <property type="project" value="UniProtKB-KW"/>
</dbReference>
<dbReference type="GO" id="GO:0006284">
    <property type="term" value="P:base-excision repair"/>
    <property type="evidence" value="ECO:0007669"/>
    <property type="project" value="TreeGrafter"/>
</dbReference>
<evidence type="ECO:0000256" key="5">
    <source>
        <dbReference type="ARBA" id="ARBA00022842"/>
    </source>
</evidence>
<evidence type="ECO:0000256" key="6">
    <source>
        <dbReference type="PIRSR" id="PIRSR604808-1"/>
    </source>
</evidence>
<feature type="binding site" evidence="7">
    <location>
        <position position="477"/>
    </location>
    <ligand>
        <name>Mg(2+)</name>
        <dbReference type="ChEBI" id="CHEBI:18420"/>
        <label>1</label>
    </ligand>
</feature>
<evidence type="ECO:0000256" key="4">
    <source>
        <dbReference type="ARBA" id="ARBA00022801"/>
    </source>
</evidence>
<feature type="binding site" evidence="7">
    <location>
        <position position="355"/>
    </location>
    <ligand>
        <name>Mg(2+)</name>
        <dbReference type="ChEBI" id="CHEBI:18420"/>
        <label>1</label>
    </ligand>
</feature>
<dbReference type="InterPro" id="IPR004808">
    <property type="entry name" value="AP_endonuc_1"/>
</dbReference>
<dbReference type="GO" id="GO:0003906">
    <property type="term" value="F:DNA-(apurinic or apyrimidinic site) endonuclease activity"/>
    <property type="evidence" value="ECO:0007669"/>
    <property type="project" value="TreeGrafter"/>
</dbReference>
<accession>A0AAQ3RIB5</accession>
<feature type="active site" description="Proton donor/acceptor" evidence="6">
    <location>
        <position position="477"/>
    </location>
</feature>
<feature type="compositionally biased region" description="Polar residues" evidence="10">
    <location>
        <begin position="28"/>
        <end position="38"/>
    </location>
</feature>
<evidence type="ECO:0000256" key="8">
    <source>
        <dbReference type="PIRSR" id="PIRSR604808-3"/>
    </source>
</evidence>
<evidence type="ECO:0000313" key="13">
    <source>
        <dbReference type="Proteomes" id="UP001374535"/>
    </source>
</evidence>
<dbReference type="PROSITE" id="PS00726">
    <property type="entry name" value="AP_NUCLEASE_F1_1"/>
    <property type="match status" value="1"/>
</dbReference>
<dbReference type="Gene3D" id="1.10.720.30">
    <property type="entry name" value="SAP domain"/>
    <property type="match status" value="1"/>
</dbReference>
<comment type="cofactor">
    <cofactor evidence="1">
        <name>Mn(2+)</name>
        <dbReference type="ChEBI" id="CHEBI:29035"/>
    </cofactor>
</comment>
<keyword evidence="3 7" id="KW-0479">Metal-binding</keyword>
<dbReference type="InterPro" id="IPR003034">
    <property type="entry name" value="SAP_dom"/>
</dbReference>